<name>A0A0F4PPW7_9GAMM</name>
<comment type="caution">
    <text evidence="2">The sequence shown here is derived from an EMBL/GenBank/DDBJ whole genome shotgun (WGS) entry which is preliminary data.</text>
</comment>
<gene>
    <name evidence="2" type="ORF">TW72_17240</name>
</gene>
<evidence type="ECO:0000313" key="2">
    <source>
        <dbReference type="EMBL" id="KJY96306.1"/>
    </source>
</evidence>
<protein>
    <submittedName>
        <fullName evidence="2">Uncharacterized protein</fullName>
    </submittedName>
</protein>
<organism evidence="2 3">
    <name type="scientific">Pseudoalteromonas ruthenica</name>
    <dbReference type="NCBI Taxonomy" id="151081"/>
    <lineage>
        <taxon>Bacteria</taxon>
        <taxon>Pseudomonadati</taxon>
        <taxon>Pseudomonadota</taxon>
        <taxon>Gammaproteobacteria</taxon>
        <taxon>Alteromonadales</taxon>
        <taxon>Pseudoalteromonadaceae</taxon>
        <taxon>Pseudoalteromonas</taxon>
    </lineage>
</organism>
<feature type="transmembrane region" description="Helical" evidence="1">
    <location>
        <begin position="90"/>
        <end position="111"/>
    </location>
</feature>
<dbReference type="AlphaFoldDB" id="A0A0F4PPW7"/>
<feature type="transmembrane region" description="Helical" evidence="1">
    <location>
        <begin position="41"/>
        <end position="60"/>
    </location>
</feature>
<proteinExistence type="predicted"/>
<sequence>MAVQRTPQVGLSLVNKAPAALAVTFTSLVVALLLSTLHVNVLAYAGLSGVLCGALLLAYWLGKGGMFFVLGILAPLVSVIAIDIPSFTSLFQLILAFFSGFWLLLCVFKLVRSKA</sequence>
<keyword evidence="1" id="KW-1133">Transmembrane helix</keyword>
<evidence type="ECO:0000256" key="1">
    <source>
        <dbReference type="SAM" id="Phobius"/>
    </source>
</evidence>
<feature type="transmembrane region" description="Helical" evidence="1">
    <location>
        <begin position="67"/>
        <end position="84"/>
    </location>
</feature>
<feature type="transmembrane region" description="Helical" evidence="1">
    <location>
        <begin position="12"/>
        <end position="35"/>
    </location>
</feature>
<reference evidence="2 3" key="1">
    <citation type="journal article" date="2015" name="BMC Genomics">
        <title>Genome mining reveals unlocked bioactive potential of marine Gram-negative bacteria.</title>
        <authorList>
            <person name="Machado H."/>
            <person name="Sonnenschein E.C."/>
            <person name="Melchiorsen J."/>
            <person name="Gram L."/>
        </authorList>
    </citation>
    <scope>NUCLEOTIDE SEQUENCE [LARGE SCALE GENOMIC DNA]</scope>
    <source>
        <strain evidence="2 3">S3137</strain>
    </source>
</reference>
<keyword evidence="3" id="KW-1185">Reference proteome</keyword>
<dbReference type="EMBL" id="JXXZ01000018">
    <property type="protein sequence ID" value="KJY96306.1"/>
    <property type="molecule type" value="Genomic_DNA"/>
</dbReference>
<accession>A0A0F4PPW7</accession>
<dbReference type="OrthoDB" id="6316103at2"/>
<dbReference type="Proteomes" id="UP000033664">
    <property type="component" value="Unassembled WGS sequence"/>
</dbReference>
<dbReference type="RefSeq" id="WP_045980716.1">
    <property type="nucleotide sequence ID" value="NZ_JXXY01000012.1"/>
</dbReference>
<evidence type="ECO:0000313" key="3">
    <source>
        <dbReference type="Proteomes" id="UP000033664"/>
    </source>
</evidence>
<keyword evidence="1" id="KW-0472">Membrane</keyword>
<keyword evidence="1" id="KW-0812">Transmembrane</keyword>
<dbReference type="GeneID" id="58230596"/>